<dbReference type="EMBL" id="JAFEUP010000005">
    <property type="protein sequence ID" value="MBM7062621.1"/>
    <property type="molecule type" value="Genomic_DNA"/>
</dbReference>
<accession>A0ABS2IHS8</accession>
<dbReference type="Proteomes" id="UP000717995">
    <property type="component" value="Unassembled WGS sequence"/>
</dbReference>
<dbReference type="InterPro" id="IPR015942">
    <property type="entry name" value="Asp/Glu/hydantoin_racemase"/>
</dbReference>
<comment type="similarity">
    <text evidence="1">Belongs to the HyuE racemase family.</text>
</comment>
<name>A0ABS2IHS8_9GAMM</name>
<evidence type="ECO:0000256" key="1">
    <source>
        <dbReference type="ARBA" id="ARBA00038414"/>
    </source>
</evidence>
<keyword evidence="3" id="KW-1185">Reference proteome</keyword>
<evidence type="ECO:0000313" key="2">
    <source>
        <dbReference type="EMBL" id="MBM7062621.1"/>
    </source>
</evidence>
<dbReference type="Pfam" id="PF01177">
    <property type="entry name" value="Asp_Glu_race"/>
    <property type="match status" value="1"/>
</dbReference>
<organism evidence="2 3">
    <name type="scientific">Zestomonas insulae</name>
    <dbReference type="NCBI Taxonomy" id="2809017"/>
    <lineage>
        <taxon>Bacteria</taxon>
        <taxon>Pseudomonadati</taxon>
        <taxon>Pseudomonadota</taxon>
        <taxon>Gammaproteobacteria</taxon>
        <taxon>Pseudomonadales</taxon>
        <taxon>Pseudomonadaceae</taxon>
        <taxon>Zestomonas</taxon>
    </lineage>
</organism>
<dbReference type="Gene3D" id="3.40.50.12500">
    <property type="match status" value="1"/>
</dbReference>
<evidence type="ECO:0000313" key="3">
    <source>
        <dbReference type="Proteomes" id="UP000717995"/>
    </source>
</evidence>
<proteinExistence type="inferred from homology"/>
<gene>
    <name evidence="2" type="ORF">JQX08_18050</name>
</gene>
<dbReference type="PANTHER" id="PTHR28047">
    <property type="entry name" value="PROTEIN DCG1"/>
    <property type="match status" value="1"/>
</dbReference>
<evidence type="ECO:0008006" key="4">
    <source>
        <dbReference type="Google" id="ProtNLM"/>
    </source>
</evidence>
<reference evidence="2 3" key="1">
    <citation type="submission" date="2021-02" db="EMBL/GenBank/DDBJ databases">
        <authorList>
            <person name="Lee D.-H."/>
        </authorList>
    </citation>
    <scope>NUCLEOTIDE SEQUENCE [LARGE SCALE GENOMIC DNA]</scope>
    <source>
        <strain evidence="2 3">UL073</strain>
    </source>
</reference>
<protein>
    <recommendedName>
        <fullName evidence="4">Hydantoin racemase</fullName>
    </recommendedName>
</protein>
<dbReference type="RefSeq" id="WP_205349799.1">
    <property type="nucleotide sequence ID" value="NZ_JAFEUP010000005.1"/>
</dbReference>
<dbReference type="InterPro" id="IPR053714">
    <property type="entry name" value="Iso_Racemase_Enz_sf"/>
</dbReference>
<dbReference type="InterPro" id="IPR052186">
    <property type="entry name" value="Hydantoin_racemase-like"/>
</dbReference>
<comment type="caution">
    <text evidence="2">The sequence shown here is derived from an EMBL/GenBank/DDBJ whole genome shotgun (WGS) entry which is preliminary data.</text>
</comment>
<sequence length="217" mass="21907">MARRVLLLNPNSTAAHTAAMLATARRVLATGYQVDGLTLADAPPLLASPADLQAAASALARLPAQAFAGFDAVLLAAFGDPGSAALRARLRVPLLGIGACAIQAAAAHGRFAIVTITPELQTAIASQVAHHGCAAQYAGLRLTGAAAQTLLDDPSALREALAQCIEATLAEEALAAVIIGGGPLVAAAEALQGRFDVALINPLEAACRQVRALWAGD</sequence>
<dbReference type="PANTHER" id="PTHR28047:SF5">
    <property type="entry name" value="PROTEIN DCG1"/>
    <property type="match status" value="1"/>
</dbReference>